<dbReference type="GO" id="GO:0044325">
    <property type="term" value="F:transmembrane transporter binding"/>
    <property type="evidence" value="ECO:0007669"/>
    <property type="project" value="TreeGrafter"/>
</dbReference>
<dbReference type="InterPro" id="IPR036812">
    <property type="entry name" value="NAD(P)_OxRdtase_dom_sf"/>
</dbReference>
<dbReference type="PRINTS" id="PR01577">
    <property type="entry name" value="KCNABCHANNEL"/>
</dbReference>
<dbReference type="GO" id="GO:0016491">
    <property type="term" value="F:oxidoreductase activity"/>
    <property type="evidence" value="ECO:0007669"/>
    <property type="project" value="UniProtKB-KW"/>
</dbReference>
<dbReference type="Pfam" id="PF00248">
    <property type="entry name" value="Aldo_ket_red"/>
    <property type="match status" value="1"/>
</dbReference>
<dbReference type="Ensembl" id="ENSAPLT00020005002.1">
    <property type="protein sequence ID" value="ENSAPLP00020004638.1"/>
    <property type="gene ID" value="ENSAPLG00020003398.1"/>
</dbReference>
<comment type="similarity">
    <text evidence="1">Belongs to the shaker potassium channel beta subunit family.</text>
</comment>
<evidence type="ECO:0000256" key="1">
    <source>
        <dbReference type="ARBA" id="ARBA00006515"/>
    </source>
</evidence>
<reference evidence="6" key="2">
    <citation type="submission" date="2025-05" db="UniProtKB">
        <authorList>
            <consortium name="Ensembl"/>
        </authorList>
    </citation>
    <scope>IDENTIFICATION</scope>
</reference>
<dbReference type="InterPro" id="IPR023210">
    <property type="entry name" value="NADP_OxRdtase_dom"/>
</dbReference>
<evidence type="ECO:0000259" key="5">
    <source>
        <dbReference type="Pfam" id="PF00248"/>
    </source>
</evidence>
<dbReference type="GO" id="GO:0008076">
    <property type="term" value="C:voltage-gated potassium channel complex"/>
    <property type="evidence" value="ECO:0007669"/>
    <property type="project" value="TreeGrafter"/>
</dbReference>
<dbReference type="PANTHER" id="PTHR43150:SF3">
    <property type="entry name" value="VOLTAGE-GATED POTASSIUM CHANNEL SUBUNIT BETA-3"/>
    <property type="match status" value="1"/>
</dbReference>
<feature type="domain" description="NADP-dependent oxidoreductase" evidence="5">
    <location>
        <begin position="106"/>
        <end position="401"/>
    </location>
</feature>
<dbReference type="Gene3D" id="3.20.20.100">
    <property type="entry name" value="NADP-dependent oxidoreductase domain"/>
    <property type="match status" value="1"/>
</dbReference>
<reference evidence="6" key="1">
    <citation type="submission" date="2019-08" db="EMBL/GenBank/DDBJ databases">
        <title>Three high-quality genomes provides insights into domestication of ducks.</title>
        <authorList>
            <person name="Hou Z.C."/>
            <person name="Zhu F."/>
            <person name="Yin Z.T."/>
            <person name="Zhang F."/>
        </authorList>
    </citation>
    <scope>NUCLEOTIDE SEQUENCE [LARGE SCALE GENOMIC DNA]</scope>
</reference>
<protein>
    <submittedName>
        <fullName evidence="6">Potassium voltage-gated channel subfamily A regulatory beta subunit 3</fullName>
    </submittedName>
</protein>
<evidence type="ECO:0000256" key="4">
    <source>
        <dbReference type="SAM" id="MobiDB-lite"/>
    </source>
</evidence>
<accession>A0A8B9R033</accession>
<sequence>MQVSIACTEQSLRSRSAEGGGAGGAGGGAPRIGGGGGGGTGPGPAREGGGGPGGRGGGKGGGAKGPAGGGAAAVTEPRRGGPGPPPTGAGMKYRNLGKSGLRVSCLGLGTRGTFGAQICDEAAEQVLSAAFEAGVNLFDTAGASGRAEQMLGNVLKSKGWRRSSYVITTRICWGGQADRGLSRKHVLEGLRGSLQRLQLDYVDVVFAGPRPGPAQTEGPDPTLRLLRLEEAVRALSDAVEQGLALYWGTAGWGPADVMEAYAVARQCNLVAPVCQWAELPPEPRLFRQIGLGAVTWSPVAPSPDEELLPHGAPPGKVRAPPVSPVSPLCSQCPPLCPQCHPRCPQGHQVEELQPLAQRLGCSVPQLAIAWCLRAEGVSAVLLGAASPELLREQLRALQVLPLLSPSLLQELQGLLGAA</sequence>
<dbReference type="GO" id="GO:1901379">
    <property type="term" value="P:regulation of potassium ion transmembrane transport"/>
    <property type="evidence" value="ECO:0007669"/>
    <property type="project" value="TreeGrafter"/>
</dbReference>
<dbReference type="SUPFAM" id="SSF51430">
    <property type="entry name" value="NAD(P)-linked oxidoreductase"/>
    <property type="match status" value="1"/>
</dbReference>
<evidence type="ECO:0000313" key="6">
    <source>
        <dbReference type="Ensembl" id="ENSAPLP00020004593.1"/>
    </source>
</evidence>
<dbReference type="AlphaFoldDB" id="A0A8B9R033"/>
<proteinExistence type="inferred from homology"/>
<organism evidence="6 7">
    <name type="scientific">Anas platyrhynchos</name>
    <name type="common">Mallard</name>
    <name type="synonym">Anas boschas</name>
    <dbReference type="NCBI Taxonomy" id="8839"/>
    <lineage>
        <taxon>Eukaryota</taxon>
        <taxon>Metazoa</taxon>
        <taxon>Chordata</taxon>
        <taxon>Craniata</taxon>
        <taxon>Vertebrata</taxon>
        <taxon>Euteleostomi</taxon>
        <taxon>Archelosauria</taxon>
        <taxon>Archosauria</taxon>
        <taxon>Dinosauria</taxon>
        <taxon>Saurischia</taxon>
        <taxon>Theropoda</taxon>
        <taxon>Coelurosauria</taxon>
        <taxon>Aves</taxon>
        <taxon>Neognathae</taxon>
        <taxon>Galloanserae</taxon>
        <taxon>Anseriformes</taxon>
        <taxon>Anatidae</taxon>
        <taxon>Anatinae</taxon>
        <taxon>Anas</taxon>
    </lineage>
</organism>
<dbReference type="Proteomes" id="UP000694400">
    <property type="component" value="Chromosome 40"/>
</dbReference>
<evidence type="ECO:0000256" key="2">
    <source>
        <dbReference type="ARBA" id="ARBA00022857"/>
    </source>
</evidence>
<dbReference type="GO" id="GO:0015459">
    <property type="term" value="F:potassium channel regulator activity"/>
    <property type="evidence" value="ECO:0007669"/>
    <property type="project" value="TreeGrafter"/>
</dbReference>
<feature type="region of interest" description="Disordered" evidence="4">
    <location>
        <begin position="1"/>
        <end position="94"/>
    </location>
</feature>
<name>A0A8B9R033_ANAPL</name>
<feature type="compositionally biased region" description="Polar residues" evidence="4">
    <location>
        <begin position="1"/>
        <end position="14"/>
    </location>
</feature>
<feature type="compositionally biased region" description="Gly residues" evidence="4">
    <location>
        <begin position="18"/>
        <end position="71"/>
    </location>
</feature>
<dbReference type="InterPro" id="IPR005399">
    <property type="entry name" value="K_chnl_volt-dep_bsu_KCNAB-rel"/>
</dbReference>
<evidence type="ECO:0000313" key="7">
    <source>
        <dbReference type="Proteomes" id="UP000694400"/>
    </source>
</evidence>
<dbReference type="PANTHER" id="PTHR43150">
    <property type="entry name" value="HYPERKINETIC, ISOFORM M"/>
    <property type="match status" value="1"/>
</dbReference>
<evidence type="ECO:0000256" key="3">
    <source>
        <dbReference type="ARBA" id="ARBA00023002"/>
    </source>
</evidence>
<keyword evidence="3" id="KW-0560">Oxidoreductase</keyword>
<dbReference type="Ensembl" id="ENSAPLT00020004949.1">
    <property type="protein sequence ID" value="ENSAPLP00020004593.1"/>
    <property type="gene ID" value="ENSAPLG00020003398.1"/>
</dbReference>
<keyword evidence="2" id="KW-0521">NADP</keyword>